<proteinExistence type="predicted"/>
<evidence type="ECO:0000313" key="2">
    <source>
        <dbReference type="EMBL" id="MCJ0826787.1"/>
    </source>
</evidence>
<evidence type="ECO:0008006" key="4">
    <source>
        <dbReference type="Google" id="ProtNLM"/>
    </source>
</evidence>
<dbReference type="Proteomes" id="UP001165423">
    <property type="component" value="Unassembled WGS sequence"/>
</dbReference>
<evidence type="ECO:0000256" key="1">
    <source>
        <dbReference type="SAM" id="SignalP"/>
    </source>
</evidence>
<feature type="chain" id="PRO_5045247984" description="Lipocalin-like protein" evidence="1">
    <location>
        <begin position="23"/>
        <end position="171"/>
    </location>
</feature>
<dbReference type="RefSeq" id="WP_243322628.1">
    <property type="nucleotide sequence ID" value="NZ_JALGCL010000005.1"/>
</dbReference>
<sequence>MKPHLSLLAAALVTLAAGPAPAGNPATDGALATRANRIVGLWDNYAYVGPCDGTPGPAQRQLLMYMTGGTFLDNSRFPPQGMPNLAGIPGIHQRSIGVGTWSYSPQAGSYTLDQRFDWYVDNVYNGYQVVHRTILLSNDGNSAEGPVTTTRYAADGSVIVELCGSASSTRI</sequence>
<reference evidence="2 3" key="1">
    <citation type="submission" date="2022-03" db="EMBL/GenBank/DDBJ databases">
        <title>Luteimonas soily sp. nov., a novel bacterium isolated from the soil.</title>
        <authorList>
            <person name="Zhang X."/>
        </authorList>
    </citation>
    <scope>NUCLEOTIDE SEQUENCE [LARGE SCALE GENOMIC DNA]</scope>
    <source>
        <strain evidence="2 3">50</strain>
    </source>
</reference>
<keyword evidence="3" id="KW-1185">Reference proteome</keyword>
<comment type="caution">
    <text evidence="2">The sequence shown here is derived from an EMBL/GenBank/DDBJ whole genome shotgun (WGS) entry which is preliminary data.</text>
</comment>
<feature type="signal peptide" evidence="1">
    <location>
        <begin position="1"/>
        <end position="22"/>
    </location>
</feature>
<protein>
    <recommendedName>
        <fullName evidence="4">Lipocalin-like protein</fullName>
    </recommendedName>
</protein>
<evidence type="ECO:0000313" key="3">
    <source>
        <dbReference type="Proteomes" id="UP001165423"/>
    </source>
</evidence>
<accession>A0ABT0A725</accession>
<gene>
    <name evidence="2" type="ORF">MQC88_12630</name>
</gene>
<organism evidence="2 3">
    <name type="scientific">Cognatiluteimonas sedimenti</name>
    <dbReference type="NCBI Taxonomy" id="2927791"/>
    <lineage>
        <taxon>Bacteria</taxon>
        <taxon>Pseudomonadati</taxon>
        <taxon>Pseudomonadota</taxon>
        <taxon>Gammaproteobacteria</taxon>
        <taxon>Lysobacterales</taxon>
        <taxon>Lysobacteraceae</taxon>
        <taxon>Cognatiluteimonas</taxon>
    </lineage>
</organism>
<name>A0ABT0A725_9GAMM</name>
<keyword evidence="1" id="KW-0732">Signal</keyword>
<dbReference type="EMBL" id="JALGCL010000005">
    <property type="protein sequence ID" value="MCJ0826787.1"/>
    <property type="molecule type" value="Genomic_DNA"/>
</dbReference>